<dbReference type="EMBL" id="JBHSKF010000006">
    <property type="protein sequence ID" value="MFC5288272.1"/>
    <property type="molecule type" value="Genomic_DNA"/>
</dbReference>
<dbReference type="PANTHER" id="PTHR30472">
    <property type="entry name" value="FERRIC ENTEROBACTIN TRANSPORT SYSTEM PERMEASE PROTEIN"/>
    <property type="match status" value="1"/>
</dbReference>
<comment type="subcellular location">
    <subcellularLocation>
        <location evidence="1">Cell membrane</location>
        <topology evidence="1">Multi-pass membrane protein</topology>
    </subcellularLocation>
</comment>
<dbReference type="InterPro" id="IPR037294">
    <property type="entry name" value="ABC_BtuC-like"/>
</dbReference>
<dbReference type="InterPro" id="IPR000522">
    <property type="entry name" value="ABC_transptr_permease_BtuC"/>
</dbReference>
<evidence type="ECO:0000313" key="9">
    <source>
        <dbReference type="EMBL" id="MFC5288272.1"/>
    </source>
</evidence>
<feature type="transmembrane region" description="Helical" evidence="8">
    <location>
        <begin position="262"/>
        <end position="289"/>
    </location>
</feature>
<keyword evidence="5 8" id="KW-0812">Transmembrane</keyword>
<dbReference type="PANTHER" id="PTHR30472:SF24">
    <property type="entry name" value="FERRIC ENTEROBACTIN TRANSPORT SYSTEM PERMEASE PROTEIN FEPG"/>
    <property type="match status" value="1"/>
</dbReference>
<keyword evidence="7 8" id="KW-0472">Membrane</keyword>
<organism evidence="9 10">
    <name type="scientific">Actinokineospora guangxiensis</name>
    <dbReference type="NCBI Taxonomy" id="1490288"/>
    <lineage>
        <taxon>Bacteria</taxon>
        <taxon>Bacillati</taxon>
        <taxon>Actinomycetota</taxon>
        <taxon>Actinomycetes</taxon>
        <taxon>Pseudonocardiales</taxon>
        <taxon>Pseudonocardiaceae</taxon>
        <taxon>Actinokineospora</taxon>
    </lineage>
</organism>
<feature type="transmembrane region" description="Helical" evidence="8">
    <location>
        <begin position="86"/>
        <end position="106"/>
    </location>
</feature>
<evidence type="ECO:0000256" key="8">
    <source>
        <dbReference type="SAM" id="Phobius"/>
    </source>
</evidence>
<feature type="transmembrane region" description="Helical" evidence="8">
    <location>
        <begin position="118"/>
        <end position="136"/>
    </location>
</feature>
<protein>
    <submittedName>
        <fullName evidence="9">FecCD family ABC transporter permease</fullName>
    </submittedName>
</protein>
<name>A0ABW0ELI3_9PSEU</name>
<feature type="transmembrane region" description="Helical" evidence="8">
    <location>
        <begin position="35"/>
        <end position="54"/>
    </location>
</feature>
<dbReference type="CDD" id="cd06550">
    <property type="entry name" value="TM_ABC_iron-siderophores_like"/>
    <property type="match status" value="1"/>
</dbReference>
<feature type="transmembrane region" description="Helical" evidence="8">
    <location>
        <begin position="174"/>
        <end position="195"/>
    </location>
</feature>
<evidence type="ECO:0000256" key="4">
    <source>
        <dbReference type="ARBA" id="ARBA00022475"/>
    </source>
</evidence>
<evidence type="ECO:0000256" key="6">
    <source>
        <dbReference type="ARBA" id="ARBA00022989"/>
    </source>
</evidence>
<keyword evidence="3" id="KW-0813">Transport</keyword>
<feature type="transmembrane region" description="Helical" evidence="8">
    <location>
        <begin position="301"/>
        <end position="318"/>
    </location>
</feature>
<dbReference type="Pfam" id="PF01032">
    <property type="entry name" value="FecCD"/>
    <property type="match status" value="1"/>
</dbReference>
<dbReference type="SUPFAM" id="SSF81345">
    <property type="entry name" value="ABC transporter involved in vitamin B12 uptake, BtuC"/>
    <property type="match status" value="1"/>
</dbReference>
<evidence type="ECO:0000256" key="5">
    <source>
        <dbReference type="ARBA" id="ARBA00022692"/>
    </source>
</evidence>
<evidence type="ECO:0000256" key="7">
    <source>
        <dbReference type="ARBA" id="ARBA00023136"/>
    </source>
</evidence>
<sequence length="358" mass="36444">MTSRLVGKSRVHTTVLSGVVARLGDRSVRVHPRSVVVVVLLLAGTFGVYVLGLVTGDFPLTVGQIVDTLNGFGTGGMEYVVFDLRLPRLTTAVLVGAALAVSGAVFQSLSRNPLGSPDIIGFSAGSATGAIVVLIGTGGGMLAIAAGSVIGGIATAVVVYVLAYRGGVQSYRLILIGIGVSAVLASVNTFVLTRAGLRQAQAAQVWLMGSLNGRGWDQVLLIACAVAVLLPAAIALGRRLSLLEMGDATAAALGVRPERSRLALVVVSVALTGAATAAAGPIGFVALAAPQVAKRLCRSTGPGLVPAAAMGAFLLLLSDVLSQRFFGQNTLPVGVATAAVGGVYLAWLLAREWRSGWR</sequence>
<feature type="transmembrane region" description="Helical" evidence="8">
    <location>
        <begin position="330"/>
        <end position="350"/>
    </location>
</feature>
<evidence type="ECO:0000313" key="10">
    <source>
        <dbReference type="Proteomes" id="UP001596157"/>
    </source>
</evidence>
<proteinExistence type="inferred from homology"/>
<keyword evidence="6 8" id="KW-1133">Transmembrane helix</keyword>
<dbReference type="Proteomes" id="UP001596157">
    <property type="component" value="Unassembled WGS sequence"/>
</dbReference>
<evidence type="ECO:0000256" key="1">
    <source>
        <dbReference type="ARBA" id="ARBA00004651"/>
    </source>
</evidence>
<feature type="transmembrane region" description="Helical" evidence="8">
    <location>
        <begin position="142"/>
        <end position="162"/>
    </location>
</feature>
<gene>
    <name evidence="9" type="ORF">ACFPM7_14525</name>
</gene>
<comment type="caution">
    <text evidence="9">The sequence shown here is derived from an EMBL/GenBank/DDBJ whole genome shotgun (WGS) entry which is preliminary data.</text>
</comment>
<accession>A0ABW0ELI3</accession>
<keyword evidence="10" id="KW-1185">Reference proteome</keyword>
<keyword evidence="4" id="KW-1003">Cell membrane</keyword>
<evidence type="ECO:0000256" key="3">
    <source>
        <dbReference type="ARBA" id="ARBA00022448"/>
    </source>
</evidence>
<dbReference type="RefSeq" id="WP_378248082.1">
    <property type="nucleotide sequence ID" value="NZ_JBHSKF010000006.1"/>
</dbReference>
<reference evidence="10" key="1">
    <citation type="journal article" date="2019" name="Int. J. Syst. Evol. Microbiol.">
        <title>The Global Catalogue of Microorganisms (GCM) 10K type strain sequencing project: providing services to taxonomists for standard genome sequencing and annotation.</title>
        <authorList>
            <consortium name="The Broad Institute Genomics Platform"/>
            <consortium name="The Broad Institute Genome Sequencing Center for Infectious Disease"/>
            <person name="Wu L."/>
            <person name="Ma J."/>
        </authorList>
    </citation>
    <scope>NUCLEOTIDE SEQUENCE [LARGE SCALE GENOMIC DNA]</scope>
    <source>
        <strain evidence="10">CCUG 59778</strain>
    </source>
</reference>
<evidence type="ECO:0000256" key="2">
    <source>
        <dbReference type="ARBA" id="ARBA00007935"/>
    </source>
</evidence>
<comment type="similarity">
    <text evidence="2">Belongs to the binding-protein-dependent transport system permease family. FecCD subfamily.</text>
</comment>
<feature type="transmembrane region" description="Helical" evidence="8">
    <location>
        <begin position="215"/>
        <end position="236"/>
    </location>
</feature>
<dbReference type="Gene3D" id="1.10.3470.10">
    <property type="entry name" value="ABC transporter involved in vitamin B12 uptake, BtuC"/>
    <property type="match status" value="1"/>
</dbReference>